<dbReference type="PANTHER" id="PTHR15830">
    <property type="entry name" value="TELOMERE LENGTH REGULATION PROTEIN TEL2 FAMILY MEMBER"/>
    <property type="match status" value="1"/>
</dbReference>
<evidence type="ECO:0000313" key="3">
    <source>
        <dbReference type="EMBL" id="KIH55933.1"/>
    </source>
</evidence>
<dbReference type="InterPro" id="IPR051970">
    <property type="entry name" value="TEL2_Regulation"/>
</dbReference>
<evidence type="ECO:0000256" key="1">
    <source>
        <dbReference type="SAM" id="MobiDB-lite"/>
    </source>
</evidence>
<feature type="domain" description="TELO2 ARM repeat" evidence="2">
    <location>
        <begin position="350"/>
        <end position="443"/>
    </location>
</feature>
<proteinExistence type="predicted"/>
<organism evidence="3 4">
    <name type="scientific">Ancylostoma duodenale</name>
    <dbReference type="NCBI Taxonomy" id="51022"/>
    <lineage>
        <taxon>Eukaryota</taxon>
        <taxon>Metazoa</taxon>
        <taxon>Ecdysozoa</taxon>
        <taxon>Nematoda</taxon>
        <taxon>Chromadorea</taxon>
        <taxon>Rhabditida</taxon>
        <taxon>Rhabditina</taxon>
        <taxon>Rhabditomorpha</taxon>
        <taxon>Strongyloidea</taxon>
        <taxon>Ancylostomatidae</taxon>
        <taxon>Ancylostomatinae</taxon>
        <taxon>Ancylostoma</taxon>
    </lineage>
</organism>
<dbReference type="GO" id="GO:0051879">
    <property type="term" value="F:Hsp90 protein binding"/>
    <property type="evidence" value="ECO:0007669"/>
    <property type="project" value="TreeGrafter"/>
</dbReference>
<feature type="compositionally biased region" description="Polar residues" evidence="1">
    <location>
        <begin position="493"/>
        <end position="506"/>
    </location>
</feature>
<accession>A0A0C2CHT6</accession>
<dbReference type="GO" id="GO:0005829">
    <property type="term" value="C:cytosol"/>
    <property type="evidence" value="ECO:0007669"/>
    <property type="project" value="TreeGrafter"/>
</dbReference>
<dbReference type="EMBL" id="KN736512">
    <property type="protein sequence ID" value="KIH55933.1"/>
    <property type="molecule type" value="Genomic_DNA"/>
</dbReference>
<dbReference type="OrthoDB" id="10258062at2759"/>
<dbReference type="InterPro" id="IPR057348">
    <property type="entry name" value="TELO2_ARM"/>
</dbReference>
<name>A0A0C2CHT6_9BILA</name>
<dbReference type="Proteomes" id="UP000054047">
    <property type="component" value="Unassembled WGS sequence"/>
</dbReference>
<evidence type="ECO:0000259" key="2">
    <source>
        <dbReference type="Pfam" id="PF25320"/>
    </source>
</evidence>
<evidence type="ECO:0000313" key="4">
    <source>
        <dbReference type="Proteomes" id="UP000054047"/>
    </source>
</evidence>
<gene>
    <name evidence="3" type="ORF">ANCDUO_13896</name>
</gene>
<protein>
    <recommendedName>
        <fullName evidence="2">TELO2 ARM repeat domain-containing protein</fullName>
    </recommendedName>
</protein>
<dbReference type="GO" id="GO:0051083">
    <property type="term" value="P:'de novo' cotranslational protein folding"/>
    <property type="evidence" value="ECO:0007669"/>
    <property type="project" value="TreeGrafter"/>
</dbReference>
<dbReference type="GO" id="GO:0042162">
    <property type="term" value="F:telomeric DNA binding"/>
    <property type="evidence" value="ECO:0007669"/>
    <property type="project" value="TreeGrafter"/>
</dbReference>
<keyword evidence="4" id="KW-1185">Reference proteome</keyword>
<feature type="region of interest" description="Disordered" evidence="1">
    <location>
        <begin position="493"/>
        <end position="512"/>
    </location>
</feature>
<dbReference type="PANTHER" id="PTHR15830:SF10">
    <property type="entry name" value="TELOMERE LENGTH REGULATION PROTEIN TEL2 HOMOLOG"/>
    <property type="match status" value="1"/>
</dbReference>
<reference evidence="3 4" key="1">
    <citation type="submission" date="2013-12" db="EMBL/GenBank/DDBJ databases">
        <title>Draft genome of the parsitic nematode Ancylostoma duodenale.</title>
        <authorList>
            <person name="Mitreva M."/>
        </authorList>
    </citation>
    <scope>NUCLEOTIDE SEQUENCE [LARGE SCALE GENOMIC DNA]</scope>
    <source>
        <strain evidence="3 4">Zhejiang</strain>
    </source>
</reference>
<dbReference type="AlphaFoldDB" id="A0A0C2CHT6"/>
<sequence length="548" mass="62343">MTENREVEALPGIGFDEILWDNDCSALLEVIIDEIDKIERYLTQTEITSCVDGCFLNANPLYAVPVLVSCLNSRQNADRIIFWLTSCLRENLCQTFKDSIRPNTDDFLHQSYVQFVSSLMFIREKASNVTTKVNAIHSSSNSLAVIENTFCSAICNCLRYVYDLVTSEKDVDLRVISLLVAKSRTVVVQDSTLLHYIVRWLCSQEESPVWDRIAQRVFTDESVGSRDAEALITAVALCASSAKDLMRCFGFTIRRNSVIRRVCCTKLFLQRVCDPATVLLVAQYLHTAATPEIFLQTIEELHVNDCLNLKKRCFGFTIRRNPVIRRVCCTKLFLQRVCDPATVRFVAEYLHTAAFPEIYLQTIEAVVSVWSDPAHVRYVAVEQQMHLTRVVLALGRWINELKIPNAWQKLFDLAIQGVEQRLANPDAVIRQSGMFVGETFSMWMGGERLEFEFQNDNWLDEMQGIRDGKVDEDKNPITVVQLEPVLDAVDMQMPTSSSSAVNSQPIDSDDEEDFKAYDVPESERSVETVSMISTYFQSINFEITNSQL</sequence>
<dbReference type="Pfam" id="PF25320">
    <property type="entry name" value="TELO2_ARM"/>
    <property type="match status" value="1"/>
</dbReference>